<dbReference type="InterPro" id="IPR011333">
    <property type="entry name" value="SKP1/BTB/POZ_sf"/>
</dbReference>
<proteinExistence type="predicted"/>
<dbReference type="AlphaFoldDB" id="A0A3A2ZM73"/>
<accession>A0A3A2ZM73</accession>
<keyword evidence="2" id="KW-1185">Reference proteome</keyword>
<comment type="caution">
    <text evidence="1">The sequence shown here is derived from an EMBL/GenBank/DDBJ whole genome shotgun (WGS) entry which is preliminary data.</text>
</comment>
<gene>
    <name evidence="1" type="ORF">PHISCL_03323</name>
</gene>
<protein>
    <recommendedName>
        <fullName evidence="3">BTB domain-containing protein</fullName>
    </recommendedName>
</protein>
<dbReference type="Proteomes" id="UP000266188">
    <property type="component" value="Unassembled WGS sequence"/>
</dbReference>
<name>A0A3A2ZM73_9EURO</name>
<evidence type="ECO:0000313" key="2">
    <source>
        <dbReference type="Proteomes" id="UP000266188"/>
    </source>
</evidence>
<sequence>MASNVDSNGASPTTVTDFKGPDFLSILQTPLFTFHIGEDRTPMKIHTGAVKGISDPLDAMMNNGMRESITGIAVLEDVDVSTFAGFCEYIYSGAYKTPAREALPDPQEAETEKENLFSVIEPPLKRRRYYPSHEQEYSELRRAFTNLTNRDFRVPAPRGLLDTHFERPSNPDMTFHAKVYVFATQYLATPLRIYALKNLYYDLANCPLDEESAEAVMDLLLYVYDNTTDVDEPGGKSFLREMVMTFVSRKARHRNIKEQLMQCAAEDHELLSDLLARILKSN</sequence>
<evidence type="ECO:0000313" key="1">
    <source>
        <dbReference type="EMBL" id="RJE24318.1"/>
    </source>
</evidence>
<dbReference type="OrthoDB" id="9997739at2759"/>
<dbReference type="STRING" id="2070753.A0A3A2ZM73"/>
<dbReference type="EMBL" id="MVGC01000085">
    <property type="protein sequence ID" value="RJE24318.1"/>
    <property type="molecule type" value="Genomic_DNA"/>
</dbReference>
<dbReference type="PANTHER" id="PTHR47843">
    <property type="entry name" value="BTB DOMAIN-CONTAINING PROTEIN-RELATED"/>
    <property type="match status" value="1"/>
</dbReference>
<reference evidence="2" key="1">
    <citation type="submission" date="2017-02" db="EMBL/GenBank/DDBJ databases">
        <authorList>
            <person name="Tafer H."/>
            <person name="Lopandic K."/>
        </authorList>
    </citation>
    <scope>NUCLEOTIDE SEQUENCE [LARGE SCALE GENOMIC DNA]</scope>
    <source>
        <strain evidence="2">CBS 366.77</strain>
    </source>
</reference>
<evidence type="ECO:0008006" key="3">
    <source>
        <dbReference type="Google" id="ProtNLM"/>
    </source>
</evidence>
<organism evidence="1 2">
    <name type="scientific">Aspergillus sclerotialis</name>
    <dbReference type="NCBI Taxonomy" id="2070753"/>
    <lineage>
        <taxon>Eukaryota</taxon>
        <taxon>Fungi</taxon>
        <taxon>Dikarya</taxon>
        <taxon>Ascomycota</taxon>
        <taxon>Pezizomycotina</taxon>
        <taxon>Eurotiomycetes</taxon>
        <taxon>Eurotiomycetidae</taxon>
        <taxon>Eurotiales</taxon>
        <taxon>Aspergillaceae</taxon>
        <taxon>Aspergillus</taxon>
        <taxon>Aspergillus subgen. Polypaecilum</taxon>
    </lineage>
</organism>
<dbReference type="Gene3D" id="3.30.710.10">
    <property type="entry name" value="Potassium Channel Kv1.1, Chain A"/>
    <property type="match status" value="1"/>
</dbReference>